<feature type="region of interest" description="Disordered" evidence="1">
    <location>
        <begin position="1"/>
        <end position="25"/>
    </location>
</feature>
<evidence type="ECO:0000256" key="2">
    <source>
        <dbReference type="SAM" id="Phobius"/>
    </source>
</evidence>
<sequence length="129" mass="14113">MTIVSPTITANHKQPPSPLQITSSHHHHRAHSLHHGAATQSNHCSFESFPSVSHNSIFFIIFLLCISFIFFVYVLMLKCFFRGTEREAFTTDFNDGGDGGWRTPAARADHLATGKALGSSTLAVVSESA</sequence>
<reference evidence="3 4" key="1">
    <citation type="submission" date="2024-01" db="EMBL/GenBank/DDBJ databases">
        <title>The genomes of 5 underutilized Papilionoideae crops provide insights into root nodulation and disease resistanc.</title>
        <authorList>
            <person name="Yuan L."/>
        </authorList>
    </citation>
    <scope>NUCLEOTIDE SEQUENCE [LARGE SCALE GENOMIC DNA]</scope>
    <source>
        <strain evidence="3">ZHUSHIDOU_FW_LH</strain>
        <tissue evidence="3">Leaf</tissue>
    </source>
</reference>
<keyword evidence="4" id="KW-1185">Reference proteome</keyword>
<keyword evidence="2" id="KW-0812">Transmembrane</keyword>
<evidence type="ECO:0000256" key="1">
    <source>
        <dbReference type="SAM" id="MobiDB-lite"/>
    </source>
</evidence>
<protein>
    <recommendedName>
        <fullName evidence="5">Transmembrane protein</fullName>
    </recommendedName>
</protein>
<evidence type="ECO:0008006" key="5">
    <source>
        <dbReference type="Google" id="ProtNLM"/>
    </source>
</evidence>
<dbReference type="AlphaFoldDB" id="A0AAN9F470"/>
<evidence type="ECO:0000313" key="3">
    <source>
        <dbReference type="EMBL" id="KAK7269627.1"/>
    </source>
</evidence>
<accession>A0AAN9F470</accession>
<feature type="transmembrane region" description="Helical" evidence="2">
    <location>
        <begin position="57"/>
        <end position="76"/>
    </location>
</feature>
<dbReference type="Proteomes" id="UP001372338">
    <property type="component" value="Unassembled WGS sequence"/>
</dbReference>
<gene>
    <name evidence="3" type="ORF">RIF29_22360</name>
</gene>
<feature type="compositionally biased region" description="Polar residues" evidence="1">
    <location>
        <begin position="1"/>
        <end position="22"/>
    </location>
</feature>
<keyword evidence="2" id="KW-1133">Transmembrane helix</keyword>
<keyword evidence="2" id="KW-0472">Membrane</keyword>
<proteinExistence type="predicted"/>
<evidence type="ECO:0000313" key="4">
    <source>
        <dbReference type="Proteomes" id="UP001372338"/>
    </source>
</evidence>
<dbReference type="EMBL" id="JAYWIO010000004">
    <property type="protein sequence ID" value="KAK7269627.1"/>
    <property type="molecule type" value="Genomic_DNA"/>
</dbReference>
<comment type="caution">
    <text evidence="3">The sequence shown here is derived from an EMBL/GenBank/DDBJ whole genome shotgun (WGS) entry which is preliminary data.</text>
</comment>
<organism evidence="3 4">
    <name type="scientific">Crotalaria pallida</name>
    <name type="common">Smooth rattlebox</name>
    <name type="synonym">Crotalaria striata</name>
    <dbReference type="NCBI Taxonomy" id="3830"/>
    <lineage>
        <taxon>Eukaryota</taxon>
        <taxon>Viridiplantae</taxon>
        <taxon>Streptophyta</taxon>
        <taxon>Embryophyta</taxon>
        <taxon>Tracheophyta</taxon>
        <taxon>Spermatophyta</taxon>
        <taxon>Magnoliopsida</taxon>
        <taxon>eudicotyledons</taxon>
        <taxon>Gunneridae</taxon>
        <taxon>Pentapetalae</taxon>
        <taxon>rosids</taxon>
        <taxon>fabids</taxon>
        <taxon>Fabales</taxon>
        <taxon>Fabaceae</taxon>
        <taxon>Papilionoideae</taxon>
        <taxon>50 kb inversion clade</taxon>
        <taxon>genistoids sensu lato</taxon>
        <taxon>core genistoids</taxon>
        <taxon>Crotalarieae</taxon>
        <taxon>Crotalaria</taxon>
    </lineage>
</organism>
<name>A0AAN9F470_CROPI</name>